<proteinExistence type="predicted"/>
<feature type="transmembrane region" description="Helical" evidence="1">
    <location>
        <begin position="329"/>
        <end position="351"/>
    </location>
</feature>
<reference evidence="2 3" key="1">
    <citation type="journal article" date="2014" name="Antonie Van Leeuwenhoek">
        <title>Hyphomonas beringensis sp. nov. and Hyphomonas chukchiensis sp. nov., isolated from surface seawater of the Bering Sea and Chukchi Sea.</title>
        <authorList>
            <person name="Li C."/>
            <person name="Lai Q."/>
            <person name="Li G."/>
            <person name="Dong C."/>
            <person name="Wang J."/>
            <person name="Liao Y."/>
            <person name="Shao Z."/>
        </authorList>
    </citation>
    <scope>NUCLEOTIDE SEQUENCE [LARGE SCALE GENOMIC DNA]</scope>
    <source>
        <strain evidence="2 3">MHS-3</strain>
    </source>
</reference>
<feature type="transmembrane region" description="Helical" evidence="1">
    <location>
        <begin position="38"/>
        <end position="58"/>
    </location>
</feature>
<dbReference type="STRING" id="1280949.HAD_15137"/>
<accession>A0A069E634</accession>
<gene>
    <name evidence="2" type="ORF">HAD_15137</name>
</gene>
<evidence type="ECO:0000256" key="1">
    <source>
        <dbReference type="SAM" id="Phobius"/>
    </source>
</evidence>
<dbReference type="Proteomes" id="UP000027446">
    <property type="component" value="Unassembled WGS sequence"/>
</dbReference>
<feature type="transmembrane region" description="Helical" evidence="1">
    <location>
        <begin position="386"/>
        <end position="403"/>
    </location>
</feature>
<sequence>MKEPAGLLQEILISVITLGILGLLMWPRVRDLRAWRATVTPLASIIGSGFLVLGPILSHSYGKYAPAVMALLCLAAYSFGAAIRFNIANIDRHPKRSSLEQRTEYIASWALSFAYCISVAYYLNLFGAFAVKMTPLNSPAAAKTVTSAALILILAVGWLRGFSAMERMEQVTVSLKLAIIAGFLAGLSIYFAGQARGGHLVAMAPAETGWTGIALAFGLIITVQGFETSRYLGDEYKPAMRVRSMQYSQWLATAIYMIYVLLLTYAFDAETVPLTETAIVDMMRIVSAVLPAMLIVAALAAQFSAAIADTSGAGGLVEELSKGRMSPRMAYLILVLIGLGLTWFSHIFQIISFASKAFAYYYALQCAIASVGAFREAKAPIRGTAFAAFAILGAAVMFLGQPVEGAG</sequence>
<keyword evidence="1" id="KW-0812">Transmembrane</keyword>
<keyword evidence="1" id="KW-0472">Membrane</keyword>
<name>A0A069E634_9PROT</name>
<feature type="transmembrane region" description="Helical" evidence="1">
    <location>
        <begin position="357"/>
        <end position="374"/>
    </location>
</feature>
<feature type="transmembrane region" description="Helical" evidence="1">
    <location>
        <begin position="208"/>
        <end position="226"/>
    </location>
</feature>
<feature type="transmembrane region" description="Helical" evidence="1">
    <location>
        <begin position="140"/>
        <end position="159"/>
    </location>
</feature>
<protein>
    <submittedName>
        <fullName evidence="2">Uncharacterized protein</fullName>
    </submittedName>
</protein>
<evidence type="ECO:0000313" key="3">
    <source>
        <dbReference type="Proteomes" id="UP000027446"/>
    </source>
</evidence>
<feature type="transmembrane region" description="Helical" evidence="1">
    <location>
        <begin position="64"/>
        <end position="85"/>
    </location>
</feature>
<comment type="caution">
    <text evidence="2">The sequence shown here is derived from an EMBL/GenBank/DDBJ whole genome shotgun (WGS) entry which is preliminary data.</text>
</comment>
<dbReference type="EMBL" id="ARYH01000003">
    <property type="protein sequence ID" value="KCZ83033.1"/>
    <property type="molecule type" value="Genomic_DNA"/>
</dbReference>
<evidence type="ECO:0000313" key="2">
    <source>
        <dbReference type="EMBL" id="KCZ83033.1"/>
    </source>
</evidence>
<feature type="transmembrane region" description="Helical" evidence="1">
    <location>
        <begin position="247"/>
        <end position="267"/>
    </location>
</feature>
<keyword evidence="3" id="KW-1185">Reference proteome</keyword>
<feature type="transmembrane region" description="Helical" evidence="1">
    <location>
        <begin position="6"/>
        <end position="26"/>
    </location>
</feature>
<feature type="transmembrane region" description="Helical" evidence="1">
    <location>
        <begin position="287"/>
        <end position="308"/>
    </location>
</feature>
<dbReference type="Gene3D" id="1.20.1740.10">
    <property type="entry name" value="Amino acid/polyamine transporter I"/>
    <property type="match status" value="1"/>
</dbReference>
<keyword evidence="1" id="KW-1133">Transmembrane helix</keyword>
<feature type="transmembrane region" description="Helical" evidence="1">
    <location>
        <begin position="106"/>
        <end position="128"/>
    </location>
</feature>
<dbReference type="AlphaFoldDB" id="A0A069E634"/>
<organism evidence="2 3">
    <name type="scientific">Hyphomonas adhaerens MHS-3</name>
    <dbReference type="NCBI Taxonomy" id="1280949"/>
    <lineage>
        <taxon>Bacteria</taxon>
        <taxon>Pseudomonadati</taxon>
        <taxon>Pseudomonadota</taxon>
        <taxon>Alphaproteobacteria</taxon>
        <taxon>Hyphomonadales</taxon>
        <taxon>Hyphomonadaceae</taxon>
        <taxon>Hyphomonas</taxon>
    </lineage>
</organism>
<dbReference type="PATRIC" id="fig|1280949.3.peg.3069"/>
<feature type="transmembrane region" description="Helical" evidence="1">
    <location>
        <begin position="171"/>
        <end position="193"/>
    </location>
</feature>
<dbReference type="eggNOG" id="ENOG502Z7XH">
    <property type="taxonomic scope" value="Bacteria"/>
</dbReference>